<name>A0A1J7GXP6_LUPAN</name>
<evidence type="ECO:0000256" key="3">
    <source>
        <dbReference type="ARBA" id="ARBA00022833"/>
    </source>
</evidence>
<evidence type="ECO:0000256" key="1">
    <source>
        <dbReference type="ARBA" id="ARBA00022723"/>
    </source>
</evidence>
<dbReference type="Pfam" id="PF00643">
    <property type="entry name" value="zf-B_box"/>
    <property type="match status" value="1"/>
</dbReference>
<dbReference type="InterPro" id="IPR000315">
    <property type="entry name" value="Znf_B-box"/>
</dbReference>
<dbReference type="PANTHER" id="PTHR31717:SF60">
    <property type="entry name" value="B-BOX TYPE ZINC FINGER FAMILY PROTEIN"/>
    <property type="match status" value="1"/>
</dbReference>
<sequence length="199" mass="22329">MEETWLCSLCGKRARIVCESDQAKLCWECDHKVHSANFLVAKHLRILLCRLCQSPTPWKACGPSLTPNSSICHSCSLFRDNIRSDDDEDDDDDDNDIESEDDESYDDVEEEKEGENQVVPLSSPSPSSDADTDISSAATASAGATSGLPLKRFPHNFSVHDSDDEIGCSSSETLFRPLKQLRTGINHRETEHEQWYNHR</sequence>
<feature type="compositionally biased region" description="Acidic residues" evidence="4">
    <location>
        <begin position="85"/>
        <end position="113"/>
    </location>
</feature>
<evidence type="ECO:0000256" key="2">
    <source>
        <dbReference type="ARBA" id="ARBA00022771"/>
    </source>
</evidence>
<dbReference type="GO" id="GO:0008270">
    <property type="term" value="F:zinc ion binding"/>
    <property type="evidence" value="ECO:0007669"/>
    <property type="project" value="UniProtKB-KW"/>
</dbReference>
<evidence type="ECO:0000259" key="5">
    <source>
        <dbReference type="SMART" id="SM00336"/>
    </source>
</evidence>
<feature type="compositionally biased region" description="Low complexity" evidence="4">
    <location>
        <begin position="122"/>
        <end position="147"/>
    </location>
</feature>
<dbReference type="KEGG" id="lang:109357038"/>
<evidence type="ECO:0000313" key="6">
    <source>
        <dbReference type="EMBL" id="OIW05246.1"/>
    </source>
</evidence>
<dbReference type="Gramene" id="OIW05246">
    <property type="protein sequence ID" value="OIW05246"/>
    <property type="gene ID" value="TanjilG_03635"/>
</dbReference>
<protein>
    <recommendedName>
        <fullName evidence="5">B box-type domain-containing protein</fullName>
    </recommendedName>
</protein>
<evidence type="ECO:0000313" key="7">
    <source>
        <dbReference type="Proteomes" id="UP000188354"/>
    </source>
</evidence>
<keyword evidence="7" id="KW-1185">Reference proteome</keyword>
<gene>
    <name evidence="6" type="ORF">TanjilG_03635</name>
</gene>
<proteinExistence type="predicted"/>
<keyword evidence="2" id="KW-0863">Zinc-finger</keyword>
<dbReference type="AlphaFoldDB" id="A0A1J7GXP6"/>
<dbReference type="CDD" id="cd19821">
    <property type="entry name" value="Bbox1_BBX-like"/>
    <property type="match status" value="1"/>
</dbReference>
<evidence type="ECO:0000256" key="4">
    <source>
        <dbReference type="SAM" id="MobiDB-lite"/>
    </source>
</evidence>
<reference evidence="6 7" key="1">
    <citation type="journal article" date="2017" name="Plant Biotechnol. J.">
        <title>A comprehensive draft genome sequence for lupin (Lupinus angustifolius), an emerging health food: insights into plant-microbe interactions and legume evolution.</title>
        <authorList>
            <person name="Hane J.K."/>
            <person name="Ming Y."/>
            <person name="Kamphuis L.G."/>
            <person name="Nelson M.N."/>
            <person name="Garg G."/>
            <person name="Atkins C.A."/>
            <person name="Bayer P.E."/>
            <person name="Bravo A."/>
            <person name="Bringans S."/>
            <person name="Cannon S."/>
            <person name="Edwards D."/>
            <person name="Foley R."/>
            <person name="Gao L.L."/>
            <person name="Harrison M.J."/>
            <person name="Huang W."/>
            <person name="Hurgobin B."/>
            <person name="Li S."/>
            <person name="Liu C.W."/>
            <person name="McGrath A."/>
            <person name="Morahan G."/>
            <person name="Murray J."/>
            <person name="Weller J."/>
            <person name="Jian J."/>
            <person name="Singh K.B."/>
        </authorList>
    </citation>
    <scope>NUCLEOTIDE SEQUENCE [LARGE SCALE GENOMIC DNA]</scope>
    <source>
        <strain evidence="7">cv. Tanjil</strain>
        <tissue evidence="6">Whole plant</tissue>
    </source>
</reference>
<dbReference type="SMART" id="SM00336">
    <property type="entry name" value="BBOX"/>
    <property type="match status" value="1"/>
</dbReference>
<feature type="domain" description="B box-type" evidence="5">
    <location>
        <begin position="2"/>
        <end position="48"/>
    </location>
</feature>
<keyword evidence="3" id="KW-0862">Zinc</keyword>
<dbReference type="InterPro" id="IPR049808">
    <property type="entry name" value="CONSTANS-like_Bbox1"/>
</dbReference>
<dbReference type="OrthoDB" id="1433611at2759"/>
<feature type="region of interest" description="Disordered" evidence="4">
    <location>
        <begin position="83"/>
        <end position="149"/>
    </location>
</feature>
<keyword evidence="1" id="KW-0479">Metal-binding</keyword>
<dbReference type="OMA" id="DREYSSH"/>
<dbReference type="Proteomes" id="UP000188354">
    <property type="component" value="Chromosome LG09"/>
</dbReference>
<dbReference type="STRING" id="3871.A0A1J7GXP6"/>
<accession>A0A1J7GXP6</accession>
<dbReference type="PANTHER" id="PTHR31717">
    <property type="entry name" value="ZINC FINGER PROTEIN CONSTANS-LIKE 10"/>
    <property type="match status" value="1"/>
</dbReference>
<organism evidence="6 7">
    <name type="scientific">Lupinus angustifolius</name>
    <name type="common">Narrow-leaved blue lupine</name>
    <dbReference type="NCBI Taxonomy" id="3871"/>
    <lineage>
        <taxon>Eukaryota</taxon>
        <taxon>Viridiplantae</taxon>
        <taxon>Streptophyta</taxon>
        <taxon>Embryophyta</taxon>
        <taxon>Tracheophyta</taxon>
        <taxon>Spermatophyta</taxon>
        <taxon>Magnoliopsida</taxon>
        <taxon>eudicotyledons</taxon>
        <taxon>Gunneridae</taxon>
        <taxon>Pentapetalae</taxon>
        <taxon>rosids</taxon>
        <taxon>fabids</taxon>
        <taxon>Fabales</taxon>
        <taxon>Fabaceae</taxon>
        <taxon>Papilionoideae</taxon>
        <taxon>50 kb inversion clade</taxon>
        <taxon>genistoids sensu lato</taxon>
        <taxon>core genistoids</taxon>
        <taxon>Genisteae</taxon>
        <taxon>Lupinus</taxon>
    </lineage>
</organism>
<dbReference type="EMBL" id="CM007369">
    <property type="protein sequence ID" value="OIW05246.1"/>
    <property type="molecule type" value="Genomic_DNA"/>
</dbReference>